<dbReference type="PANTHER" id="PTHR13763:SF0">
    <property type="entry name" value="BREAST CANCER TYPE 1 SUSCEPTIBILITY PROTEIN"/>
    <property type="match status" value="1"/>
</dbReference>
<dbReference type="InterPro" id="IPR031099">
    <property type="entry name" value="BRCA1-associated"/>
</dbReference>
<dbReference type="Proteomes" id="UP000011713">
    <property type="component" value="Unassembled WGS sequence"/>
</dbReference>
<accession>M4BTF2</accession>
<dbReference type="AlphaFoldDB" id="M4BTF2"/>
<dbReference type="GO" id="GO:0004842">
    <property type="term" value="F:ubiquitin-protein transferase activity"/>
    <property type="evidence" value="ECO:0007669"/>
    <property type="project" value="TreeGrafter"/>
</dbReference>
<evidence type="ECO:0000313" key="12">
    <source>
        <dbReference type="EnsemblProtists" id="HpaP809737"/>
    </source>
</evidence>
<dbReference type="GO" id="GO:0005634">
    <property type="term" value="C:nucleus"/>
    <property type="evidence" value="ECO:0007669"/>
    <property type="project" value="UniProtKB-SubCell"/>
</dbReference>
<protein>
    <recommendedName>
        <fullName evidence="11">RING-type domain-containing protein</fullName>
    </recommendedName>
</protein>
<dbReference type="PANTHER" id="PTHR13763">
    <property type="entry name" value="BREAST CANCER TYPE 1 SUSCEPTIBILITY PROTEIN BRCA1"/>
    <property type="match status" value="1"/>
</dbReference>
<dbReference type="STRING" id="559515.M4BTF2"/>
<dbReference type="InParanoid" id="M4BTF2"/>
<organism evidence="12 13">
    <name type="scientific">Hyaloperonospora arabidopsidis (strain Emoy2)</name>
    <name type="common">Downy mildew agent</name>
    <name type="synonym">Peronospora arabidopsidis</name>
    <dbReference type="NCBI Taxonomy" id="559515"/>
    <lineage>
        <taxon>Eukaryota</taxon>
        <taxon>Sar</taxon>
        <taxon>Stramenopiles</taxon>
        <taxon>Oomycota</taxon>
        <taxon>Peronosporomycetes</taxon>
        <taxon>Peronosporales</taxon>
        <taxon>Peronosporaceae</taxon>
        <taxon>Hyaloperonospora</taxon>
    </lineage>
</organism>
<keyword evidence="13" id="KW-1185">Reference proteome</keyword>
<evidence type="ECO:0000256" key="4">
    <source>
        <dbReference type="ARBA" id="ARBA00022763"/>
    </source>
</evidence>
<dbReference type="PROSITE" id="PS00518">
    <property type="entry name" value="ZF_RING_1"/>
    <property type="match status" value="1"/>
</dbReference>
<dbReference type="InterPro" id="IPR036420">
    <property type="entry name" value="BRCT_dom_sf"/>
</dbReference>
<dbReference type="PROSITE" id="PS50089">
    <property type="entry name" value="ZF_RING_2"/>
    <property type="match status" value="1"/>
</dbReference>
<feature type="domain" description="RING-type" evidence="11">
    <location>
        <begin position="23"/>
        <end position="61"/>
    </location>
</feature>
<keyword evidence="4" id="KW-0227">DNA damage</keyword>
<keyword evidence="3" id="KW-0677">Repeat</keyword>
<reference evidence="13" key="1">
    <citation type="journal article" date="2010" name="Science">
        <title>Signatures of adaptation to obligate biotrophy in the Hyaloperonospora arabidopsidis genome.</title>
        <authorList>
            <person name="Baxter L."/>
            <person name="Tripathy S."/>
            <person name="Ishaque N."/>
            <person name="Boot N."/>
            <person name="Cabral A."/>
            <person name="Kemen E."/>
            <person name="Thines M."/>
            <person name="Ah-Fong A."/>
            <person name="Anderson R."/>
            <person name="Badejoko W."/>
            <person name="Bittner-Eddy P."/>
            <person name="Boore J.L."/>
            <person name="Chibucos M.C."/>
            <person name="Coates M."/>
            <person name="Dehal P."/>
            <person name="Delehaunty K."/>
            <person name="Dong S."/>
            <person name="Downton P."/>
            <person name="Dumas B."/>
            <person name="Fabro G."/>
            <person name="Fronick C."/>
            <person name="Fuerstenberg S.I."/>
            <person name="Fulton L."/>
            <person name="Gaulin E."/>
            <person name="Govers F."/>
            <person name="Hughes L."/>
            <person name="Humphray S."/>
            <person name="Jiang R.H."/>
            <person name="Judelson H."/>
            <person name="Kamoun S."/>
            <person name="Kyung K."/>
            <person name="Meijer H."/>
            <person name="Minx P."/>
            <person name="Morris P."/>
            <person name="Nelson J."/>
            <person name="Phuntumart V."/>
            <person name="Qutob D."/>
            <person name="Rehmany A."/>
            <person name="Rougon-Cardoso A."/>
            <person name="Ryden P."/>
            <person name="Torto-Alalibo T."/>
            <person name="Studholme D."/>
            <person name="Wang Y."/>
            <person name="Win J."/>
            <person name="Wood J."/>
            <person name="Clifton S.W."/>
            <person name="Rogers J."/>
            <person name="Van den Ackerveken G."/>
            <person name="Jones J.D."/>
            <person name="McDowell J.M."/>
            <person name="Beynon J."/>
            <person name="Tyler B.M."/>
        </authorList>
    </citation>
    <scope>NUCLEOTIDE SEQUENCE [LARGE SCALE GENOMIC DNA]</scope>
    <source>
        <strain evidence="13">Emoy2</strain>
    </source>
</reference>
<dbReference type="SUPFAM" id="SSF52113">
    <property type="entry name" value="BRCT domain"/>
    <property type="match status" value="1"/>
</dbReference>
<dbReference type="eggNOG" id="KOG4362">
    <property type="taxonomic scope" value="Eukaryota"/>
</dbReference>
<proteinExistence type="predicted"/>
<dbReference type="InterPro" id="IPR017907">
    <property type="entry name" value="Znf_RING_CS"/>
</dbReference>
<dbReference type="Gene3D" id="3.40.50.10190">
    <property type="entry name" value="BRCT domain"/>
    <property type="match status" value="1"/>
</dbReference>
<evidence type="ECO:0000256" key="9">
    <source>
        <dbReference type="PROSITE-ProRule" id="PRU00175"/>
    </source>
</evidence>
<dbReference type="InterPro" id="IPR001841">
    <property type="entry name" value="Znf_RING"/>
</dbReference>
<feature type="region of interest" description="Disordered" evidence="10">
    <location>
        <begin position="527"/>
        <end position="549"/>
    </location>
</feature>
<comment type="subcellular location">
    <subcellularLocation>
        <location evidence="1">Nucleus</location>
    </subcellularLocation>
</comment>
<feature type="region of interest" description="Disordered" evidence="10">
    <location>
        <begin position="105"/>
        <end position="133"/>
    </location>
</feature>
<keyword evidence="7" id="KW-0234">DNA repair</keyword>
<dbReference type="GO" id="GO:0000724">
    <property type="term" value="P:double-strand break repair via homologous recombination"/>
    <property type="evidence" value="ECO:0007669"/>
    <property type="project" value="TreeGrafter"/>
</dbReference>
<evidence type="ECO:0000256" key="5">
    <source>
        <dbReference type="ARBA" id="ARBA00022771"/>
    </source>
</evidence>
<sequence>MAALWTLARLERAVETFSGQLQCAICLCAYENPVSLPCNHFFCEECIHRALELKTLCPICKTPANKRRLRYDTTLRELLRAMEMLSAAPGAVAIDKTVAAKEEVPSKREVAKVADPQPSLRRSRRNSTATSSLSIDVQVDGKAPLLGDHAEIKEERNAVLGTDLAERRSSPRRALLQDVKSPTTQLDPLTIGSINMATPRCVNARACKTIKGDSVETVVLQPHIDIDDGKTVNVVAARTQLDDVVEQKQQRTTRRRRQLRMTSDTVQDDDTQRVPNTRLRSATNQVVVAGINPEMSSLQTPTLRKRRRSAIIGVAPDAVESIALKKKAVSSGQTSPRLDSAGTLSLAVDYQTQPLPNVEAKVIYQVGDLVDVIERQWVGINKRGGAARITKVHGDGFYAVRFVMGCKDKCVPESYIRRPAEELIAETTPSHVVKQRLRRRVSNTIISPDSAATKTKGSTDTSEVKVKKVTKQKRSGMVFLCSGFEKQRMQQINEWADELEAEVVQFWTHDVTHLIVECIHDDDVEDGDSSIEDFDSSSSQPEHHHDKPRLFINSKSGRWVKTRSLKYLKALVGGRWIVSDEWLQGQ</sequence>
<dbReference type="Pfam" id="PF13923">
    <property type="entry name" value="zf-C3HC4_2"/>
    <property type="match status" value="1"/>
</dbReference>
<dbReference type="SMART" id="SM00184">
    <property type="entry name" value="RING"/>
    <property type="match status" value="1"/>
</dbReference>
<keyword evidence="6" id="KW-0862">Zinc</keyword>
<evidence type="ECO:0000256" key="1">
    <source>
        <dbReference type="ARBA" id="ARBA00004123"/>
    </source>
</evidence>
<dbReference type="EMBL" id="JH597840">
    <property type="status" value="NOT_ANNOTATED_CDS"/>
    <property type="molecule type" value="Genomic_DNA"/>
</dbReference>
<evidence type="ECO:0000256" key="6">
    <source>
        <dbReference type="ARBA" id="ARBA00022833"/>
    </source>
</evidence>
<feature type="region of interest" description="Disordered" evidence="10">
    <location>
        <begin position="248"/>
        <end position="271"/>
    </location>
</feature>
<reference evidence="12" key="2">
    <citation type="submission" date="2015-06" db="UniProtKB">
        <authorList>
            <consortium name="EnsemblProtists"/>
        </authorList>
    </citation>
    <scope>IDENTIFICATION</scope>
    <source>
        <strain evidence="12">Emoy2</strain>
    </source>
</reference>
<evidence type="ECO:0000256" key="3">
    <source>
        <dbReference type="ARBA" id="ARBA00022737"/>
    </source>
</evidence>
<dbReference type="InterPro" id="IPR001357">
    <property type="entry name" value="BRCT_dom"/>
</dbReference>
<dbReference type="Pfam" id="PF00533">
    <property type="entry name" value="BRCT"/>
    <property type="match status" value="1"/>
</dbReference>
<evidence type="ECO:0000256" key="10">
    <source>
        <dbReference type="SAM" id="MobiDB-lite"/>
    </source>
</evidence>
<dbReference type="OMA" id="APAESMC"/>
<keyword evidence="2" id="KW-0479">Metal-binding</keyword>
<evidence type="ECO:0000313" key="13">
    <source>
        <dbReference type="Proteomes" id="UP000011713"/>
    </source>
</evidence>
<evidence type="ECO:0000256" key="2">
    <source>
        <dbReference type="ARBA" id="ARBA00022723"/>
    </source>
</evidence>
<dbReference type="InterPro" id="IPR013083">
    <property type="entry name" value="Znf_RING/FYVE/PHD"/>
</dbReference>
<dbReference type="GO" id="GO:0045944">
    <property type="term" value="P:positive regulation of transcription by RNA polymerase II"/>
    <property type="evidence" value="ECO:0007669"/>
    <property type="project" value="TreeGrafter"/>
</dbReference>
<dbReference type="Gene3D" id="3.30.40.10">
    <property type="entry name" value="Zinc/RING finger domain, C3HC4 (zinc finger)"/>
    <property type="match status" value="1"/>
</dbReference>
<evidence type="ECO:0000256" key="7">
    <source>
        <dbReference type="ARBA" id="ARBA00023204"/>
    </source>
</evidence>
<evidence type="ECO:0000256" key="8">
    <source>
        <dbReference type="ARBA" id="ARBA00023242"/>
    </source>
</evidence>
<dbReference type="EnsemblProtists" id="HpaT809737">
    <property type="protein sequence ID" value="HpaP809737"/>
    <property type="gene ID" value="HpaG809737"/>
</dbReference>
<keyword evidence="5 9" id="KW-0863">Zinc-finger</keyword>
<evidence type="ECO:0000259" key="11">
    <source>
        <dbReference type="PROSITE" id="PS50089"/>
    </source>
</evidence>
<dbReference type="VEuPathDB" id="FungiDB:HpaG809737"/>
<dbReference type="GO" id="GO:0008270">
    <property type="term" value="F:zinc ion binding"/>
    <property type="evidence" value="ECO:0007669"/>
    <property type="project" value="UniProtKB-KW"/>
</dbReference>
<keyword evidence="8" id="KW-0539">Nucleus</keyword>
<dbReference type="SUPFAM" id="SSF57850">
    <property type="entry name" value="RING/U-box"/>
    <property type="match status" value="1"/>
</dbReference>
<dbReference type="HOGENOM" id="CLU_022788_0_0_1"/>
<name>M4BTF2_HYAAE</name>